<organism evidence="4 5">
    <name type="scientific">Caldicellulosiruptor acetigenus 6A</name>
    <dbReference type="NCBI Taxonomy" id="632516"/>
    <lineage>
        <taxon>Bacteria</taxon>
        <taxon>Bacillati</taxon>
        <taxon>Bacillota</taxon>
        <taxon>Bacillota incertae sedis</taxon>
        <taxon>Caldicellulosiruptorales</taxon>
        <taxon>Caldicellulosiruptoraceae</taxon>
        <taxon>Caldicellulosiruptor</taxon>
    </lineage>
</organism>
<keyword evidence="1 2" id="KW-0597">Phosphoprotein</keyword>
<dbReference type="RefSeq" id="WP_014041903.1">
    <property type="nucleotide sequence ID" value="NC_015949.1"/>
</dbReference>
<dbReference type="SMART" id="SM00448">
    <property type="entry name" value="REC"/>
    <property type="match status" value="1"/>
</dbReference>
<dbReference type="InterPro" id="IPR011006">
    <property type="entry name" value="CheY-like_superfamily"/>
</dbReference>
<dbReference type="AlphaFoldDB" id="G2PWI3"/>
<protein>
    <submittedName>
        <fullName evidence="4">Response regulator receiver protein</fullName>
    </submittedName>
</protein>
<dbReference type="InterPro" id="IPR001789">
    <property type="entry name" value="Sig_transdc_resp-reg_receiver"/>
</dbReference>
<dbReference type="PROSITE" id="PS50110">
    <property type="entry name" value="RESPONSE_REGULATORY"/>
    <property type="match status" value="1"/>
</dbReference>
<sequence length="253" mass="29241">MVVKNILIADENEFIRKAIIERFENSFDSLHHFIFFEAADGEEALNKIGENNIHIAILDISLPKINGFEVLRTIKKSPVKAHIPVILLSSNIHRATRAKAYELGAVGIVPKPFSTAEIFHIVKSLLYTQDEYLHIHEVKHLISFLSEMAKENILVVPKIVDEFLSEYFTSYHLLALNGTTKEVLYNRGFGDDEVKKIFSYLEGKHKINLNVYSVITIDIKEEIYYFIFKVFSDNKRFILLKEVLKLWSELNGR</sequence>
<dbReference type="Pfam" id="PF00072">
    <property type="entry name" value="Response_reg"/>
    <property type="match status" value="1"/>
</dbReference>
<evidence type="ECO:0000259" key="3">
    <source>
        <dbReference type="PROSITE" id="PS50110"/>
    </source>
</evidence>
<dbReference type="InterPro" id="IPR050595">
    <property type="entry name" value="Bact_response_regulator"/>
</dbReference>
<dbReference type="Proteomes" id="UP000009257">
    <property type="component" value="Chromosome"/>
</dbReference>
<gene>
    <name evidence="4" type="ORF">Calla_0247</name>
</gene>
<dbReference type="EMBL" id="CP003001">
    <property type="protein sequence ID" value="AEM72927.1"/>
    <property type="molecule type" value="Genomic_DNA"/>
</dbReference>
<dbReference type="CDD" id="cd00156">
    <property type="entry name" value="REC"/>
    <property type="match status" value="1"/>
</dbReference>
<reference evidence="4 5" key="1">
    <citation type="submission" date="2011-08" db="EMBL/GenBank/DDBJ databases">
        <title>Complete sequence of Caldicellulosiruptor lactoaceticus 6A.</title>
        <authorList>
            <consortium name="US DOE Joint Genome Institute"/>
            <person name="Lucas S."/>
            <person name="Han J."/>
            <person name="Lapidus A."/>
            <person name="Cheng J.-F."/>
            <person name="Goodwin L."/>
            <person name="Pitluck S."/>
            <person name="Peters L."/>
            <person name="Davenport K."/>
            <person name="Detter J.C."/>
            <person name="Han C."/>
            <person name="Tapia R."/>
            <person name="Land M."/>
            <person name="Hauser L."/>
            <person name="Kyrpides N."/>
            <person name="Ivanova N."/>
            <person name="Ovchinnikova G."/>
            <person name="Pagani I."/>
            <person name="Blumer-Schuette S.E."/>
            <person name="Kelly R.M."/>
            <person name="Woyke T."/>
        </authorList>
    </citation>
    <scope>NUCLEOTIDE SEQUENCE [LARGE SCALE GENOMIC DNA]</scope>
    <source>
        <strain evidence="4 5">6A</strain>
    </source>
</reference>
<dbReference type="KEGG" id="clc:Calla_0247"/>
<name>G2PWI3_9FIRM</name>
<dbReference type="SUPFAM" id="SSF52172">
    <property type="entry name" value="CheY-like"/>
    <property type="match status" value="1"/>
</dbReference>
<evidence type="ECO:0000256" key="1">
    <source>
        <dbReference type="ARBA" id="ARBA00022553"/>
    </source>
</evidence>
<accession>G2PWI3</accession>
<evidence type="ECO:0000256" key="2">
    <source>
        <dbReference type="PROSITE-ProRule" id="PRU00169"/>
    </source>
</evidence>
<dbReference type="PANTHER" id="PTHR44591">
    <property type="entry name" value="STRESS RESPONSE REGULATOR PROTEIN 1"/>
    <property type="match status" value="1"/>
</dbReference>
<dbReference type="HOGENOM" id="CLU_1097034_0_0_9"/>
<feature type="domain" description="Response regulatory" evidence="3">
    <location>
        <begin position="5"/>
        <end position="126"/>
    </location>
</feature>
<dbReference type="GO" id="GO:0000160">
    <property type="term" value="P:phosphorelay signal transduction system"/>
    <property type="evidence" value="ECO:0007669"/>
    <property type="project" value="InterPro"/>
</dbReference>
<feature type="modified residue" description="4-aspartylphosphate" evidence="2">
    <location>
        <position position="59"/>
    </location>
</feature>
<proteinExistence type="predicted"/>
<dbReference type="Gene3D" id="3.40.50.2300">
    <property type="match status" value="1"/>
</dbReference>
<evidence type="ECO:0000313" key="4">
    <source>
        <dbReference type="EMBL" id="AEM72927.1"/>
    </source>
</evidence>
<evidence type="ECO:0000313" key="5">
    <source>
        <dbReference type="Proteomes" id="UP000009257"/>
    </source>
</evidence>
<dbReference type="PANTHER" id="PTHR44591:SF3">
    <property type="entry name" value="RESPONSE REGULATORY DOMAIN-CONTAINING PROTEIN"/>
    <property type="match status" value="1"/>
</dbReference>